<gene>
    <name evidence="1" type="ORF">CF123_17745</name>
</gene>
<evidence type="ECO:0008006" key="3">
    <source>
        <dbReference type="Google" id="ProtNLM"/>
    </source>
</evidence>
<evidence type="ECO:0000313" key="2">
    <source>
        <dbReference type="Proteomes" id="UP000796104"/>
    </source>
</evidence>
<dbReference type="Proteomes" id="UP000796104">
    <property type="component" value="Unassembled WGS sequence"/>
</dbReference>
<dbReference type="AlphaFoldDB" id="A0AAX2UNW7"/>
<comment type="caution">
    <text evidence="1">The sequence shown here is derived from an EMBL/GenBank/DDBJ whole genome shotgun (WGS) entry which is preliminary data.</text>
</comment>
<dbReference type="RefSeq" id="WP_139495163.1">
    <property type="nucleotide sequence ID" value="NZ_CAWORL010000018.1"/>
</dbReference>
<sequence>MISRNIKSQFISQQSIPLTQLAADGAPGDYGLYKLAHVDDLSDALVRQKFSSGVKAVFAKYGKQCVIQRALLVTDIDDESPATSKMMMVTVGKQGE</sequence>
<reference evidence="1" key="2">
    <citation type="journal article" date="2019" name="PLoS ONE">
        <title>Identification and characterization of putative Aeromonas spp. T3SS effectors.</title>
        <authorList>
            <person name="Rangel L.T."/>
            <person name="Marden J."/>
            <person name="Colston S."/>
            <person name="Setubal J.C."/>
            <person name="Graf J."/>
            <person name="Gogarten J.P."/>
        </authorList>
    </citation>
    <scope>NUCLEOTIDE SEQUENCE</scope>
    <source>
        <strain evidence="1">BAQ071013-135</strain>
    </source>
</reference>
<accession>A0AAX2UNW7</accession>
<protein>
    <recommendedName>
        <fullName evidence="3">DNA-binding protein</fullName>
    </recommendedName>
</protein>
<proteinExistence type="predicted"/>
<organism evidence="1 2">
    <name type="scientific">Aeromonas veronii</name>
    <dbReference type="NCBI Taxonomy" id="654"/>
    <lineage>
        <taxon>Bacteria</taxon>
        <taxon>Pseudomonadati</taxon>
        <taxon>Pseudomonadota</taxon>
        <taxon>Gammaproteobacteria</taxon>
        <taxon>Aeromonadales</taxon>
        <taxon>Aeromonadaceae</taxon>
        <taxon>Aeromonas</taxon>
    </lineage>
</organism>
<dbReference type="EMBL" id="PDXJ01000025">
    <property type="protein sequence ID" value="TND51961.1"/>
    <property type="molecule type" value="Genomic_DNA"/>
</dbReference>
<name>A0AAX2UNW7_AERVE</name>
<reference evidence="1" key="1">
    <citation type="submission" date="2017-10" db="EMBL/GenBank/DDBJ databases">
        <authorList>
            <person name="Colston S.M."/>
            <person name="Graf J."/>
        </authorList>
    </citation>
    <scope>NUCLEOTIDE SEQUENCE</scope>
    <source>
        <strain evidence="1">BAQ071013-135</strain>
    </source>
</reference>
<evidence type="ECO:0000313" key="1">
    <source>
        <dbReference type="EMBL" id="TND51961.1"/>
    </source>
</evidence>